<protein>
    <submittedName>
        <fullName evidence="1">Uncharacterized protein</fullName>
    </submittedName>
</protein>
<dbReference type="AlphaFoldDB" id="A0A9Q1JJN4"/>
<organism evidence="1 2">
    <name type="scientific">Carnegiea gigantea</name>
    <dbReference type="NCBI Taxonomy" id="171969"/>
    <lineage>
        <taxon>Eukaryota</taxon>
        <taxon>Viridiplantae</taxon>
        <taxon>Streptophyta</taxon>
        <taxon>Embryophyta</taxon>
        <taxon>Tracheophyta</taxon>
        <taxon>Spermatophyta</taxon>
        <taxon>Magnoliopsida</taxon>
        <taxon>eudicotyledons</taxon>
        <taxon>Gunneridae</taxon>
        <taxon>Pentapetalae</taxon>
        <taxon>Caryophyllales</taxon>
        <taxon>Cactineae</taxon>
        <taxon>Cactaceae</taxon>
        <taxon>Cactoideae</taxon>
        <taxon>Echinocereeae</taxon>
        <taxon>Carnegiea</taxon>
    </lineage>
</organism>
<comment type="caution">
    <text evidence="1">The sequence shown here is derived from an EMBL/GenBank/DDBJ whole genome shotgun (WGS) entry which is preliminary data.</text>
</comment>
<accession>A0A9Q1JJN4</accession>
<dbReference type="Proteomes" id="UP001153076">
    <property type="component" value="Unassembled WGS sequence"/>
</dbReference>
<proteinExistence type="predicted"/>
<dbReference type="OrthoDB" id="1750606at2759"/>
<reference evidence="1" key="1">
    <citation type="submission" date="2022-04" db="EMBL/GenBank/DDBJ databases">
        <title>Carnegiea gigantea Genome sequencing and assembly v2.</title>
        <authorList>
            <person name="Copetti D."/>
            <person name="Sanderson M.J."/>
            <person name="Burquez A."/>
            <person name="Wojciechowski M.F."/>
        </authorList>
    </citation>
    <scope>NUCLEOTIDE SEQUENCE</scope>
    <source>
        <strain evidence="1">SGP5-SGP5p</strain>
        <tissue evidence="1">Aerial part</tissue>
    </source>
</reference>
<keyword evidence="2" id="KW-1185">Reference proteome</keyword>
<evidence type="ECO:0000313" key="2">
    <source>
        <dbReference type="Proteomes" id="UP001153076"/>
    </source>
</evidence>
<sequence>MKNALISIWKPSKGLVVRDLDNNLFLFQFFSAADKKDSLYFRVDMDVDRPLCREVSVKMDGKPMWIKIKYVKLPKFCYGCGRLGRAGGLGLLWEANVGVALLSYSLHCMAAIVQLDGESQEWRFTGVYRWLKLRISGEQDVWGANHDADVVSNYMTKAEPCTKALQSWNIDYFSHLGTRTRQLEAEPITPKPKELTISTVRELIDKEGGCWKEDIVQLAFLSCDVEVWEGSPIQRCFWEAPVRTMHGCVEKAARQMDGDVLRNFVVTLWEIWNGTNQFIFKKSAHNLSLLSRQALDFVANYKPARSADEKNRERHLSAWKPLTMGGAKVNFDRGILQEVG</sequence>
<gene>
    <name evidence="1" type="ORF">Cgig2_023451</name>
</gene>
<evidence type="ECO:0000313" key="1">
    <source>
        <dbReference type="EMBL" id="KAJ8428057.1"/>
    </source>
</evidence>
<name>A0A9Q1JJN4_9CARY</name>
<dbReference type="EMBL" id="JAKOGI010001057">
    <property type="protein sequence ID" value="KAJ8428057.1"/>
    <property type="molecule type" value="Genomic_DNA"/>
</dbReference>